<reference evidence="2 3" key="1">
    <citation type="submission" date="2018-07" db="EMBL/GenBank/DDBJ databases">
        <authorList>
            <consortium name="Pathogen Informatics"/>
        </authorList>
    </citation>
    <scope>NUCLEOTIDE SEQUENCE [LARGE SCALE GENOMIC DNA]</scope>
    <source>
        <strain evidence="2 3">4300STDY6470422</strain>
    </source>
</reference>
<evidence type="ECO:0000313" key="2">
    <source>
        <dbReference type="EMBL" id="SSK65614.1"/>
    </source>
</evidence>
<name>A0A332L1L9_KLEPN</name>
<gene>
    <name evidence="2" type="ORF">SAMEA4364603_05404</name>
</gene>
<accession>A0A332L1L9</accession>
<dbReference type="Proteomes" id="UP000252603">
    <property type="component" value="Unassembled WGS sequence"/>
</dbReference>
<proteinExistence type="predicted"/>
<dbReference type="EMBL" id="UFEU01000044">
    <property type="protein sequence ID" value="SSK65614.1"/>
    <property type="molecule type" value="Genomic_DNA"/>
</dbReference>
<keyword evidence="1" id="KW-0812">Transmembrane</keyword>
<dbReference type="AlphaFoldDB" id="A0A332L1L9"/>
<keyword evidence="1" id="KW-0472">Membrane</keyword>
<protein>
    <submittedName>
        <fullName evidence="2">Uncharacterized protein</fullName>
    </submittedName>
</protein>
<evidence type="ECO:0000256" key="1">
    <source>
        <dbReference type="SAM" id="Phobius"/>
    </source>
</evidence>
<organism evidence="2 3">
    <name type="scientific">Klebsiella pneumoniae</name>
    <dbReference type="NCBI Taxonomy" id="573"/>
    <lineage>
        <taxon>Bacteria</taxon>
        <taxon>Pseudomonadati</taxon>
        <taxon>Pseudomonadota</taxon>
        <taxon>Gammaproteobacteria</taxon>
        <taxon>Enterobacterales</taxon>
        <taxon>Enterobacteriaceae</taxon>
        <taxon>Klebsiella/Raoultella group</taxon>
        <taxon>Klebsiella</taxon>
        <taxon>Klebsiella pneumoniae complex</taxon>
    </lineage>
</organism>
<evidence type="ECO:0000313" key="3">
    <source>
        <dbReference type="Proteomes" id="UP000252603"/>
    </source>
</evidence>
<feature type="transmembrane region" description="Helical" evidence="1">
    <location>
        <begin position="114"/>
        <end position="138"/>
    </location>
</feature>
<sequence length="166" mass="18700">MTKIEMMNSLEDSQQEKQITKIVLDDHLLNQISMTVEPLTESMMILSESVSTALNQTQQTLTRVNNSLEATTTALNSAKNIIDQQAIKLEEQHKKLHKYSTELKNNTIKNQSKLIIKMASIVGVINLIAVLSVGYLIMQKQPQQPRITLDSRAVAVSIVEQLRSKR</sequence>
<keyword evidence="1" id="KW-1133">Transmembrane helix</keyword>